<keyword evidence="3" id="KW-1185">Reference proteome</keyword>
<dbReference type="EMBL" id="LT985188">
    <property type="protein sequence ID" value="SPD85984.1"/>
    <property type="molecule type" value="Genomic_DNA"/>
</dbReference>
<sequence>MFTEQPDTTLGQRRHRHGMRPTARTRQNQTGPSVRSPSMRAWPYTPKNHADGPPLSSGHADPRNPTTPRDSHDALGERRRLRPTGDGQSSSSHGHRSARHQPSSRQRGLRVQRWPVHPSRRRAPLVDLDRIPGRRTNALAGKVTSGASHARLDPGRLLKSPSLVEQNEISHAPPAAPGDINVSGMADIDWVEVVPGEVFCAEVDGVKYAVRRGRAGRFVWTTTAANLPAMTTGEWLSADGARRVCESFIRQGRSQQSTQ</sequence>
<feature type="region of interest" description="Disordered" evidence="1">
    <location>
        <begin position="1"/>
        <end position="129"/>
    </location>
</feature>
<dbReference type="Proteomes" id="UP000238164">
    <property type="component" value="Chromosome 1"/>
</dbReference>
<evidence type="ECO:0000313" key="2">
    <source>
        <dbReference type="EMBL" id="SPD85984.1"/>
    </source>
</evidence>
<organism evidence="2 3">
    <name type="scientific">Micropruina glycogenica</name>
    <dbReference type="NCBI Taxonomy" id="75385"/>
    <lineage>
        <taxon>Bacteria</taxon>
        <taxon>Bacillati</taxon>
        <taxon>Actinomycetota</taxon>
        <taxon>Actinomycetes</taxon>
        <taxon>Propionibacteriales</taxon>
        <taxon>Nocardioidaceae</taxon>
        <taxon>Micropruina</taxon>
    </lineage>
</organism>
<evidence type="ECO:0000256" key="1">
    <source>
        <dbReference type="SAM" id="MobiDB-lite"/>
    </source>
</evidence>
<feature type="compositionally biased region" description="Polar residues" evidence="1">
    <location>
        <begin position="1"/>
        <end position="11"/>
    </location>
</feature>
<name>A0A2N9JF12_9ACTN</name>
<feature type="compositionally biased region" description="Polar residues" evidence="1">
    <location>
        <begin position="24"/>
        <end position="36"/>
    </location>
</feature>
<accession>A0A2N9JF12</accession>
<proteinExistence type="predicted"/>
<dbReference type="KEGG" id="mgg:MPLG2_0948"/>
<dbReference type="AlphaFoldDB" id="A0A2N9JF12"/>
<feature type="compositionally biased region" description="Basic and acidic residues" evidence="1">
    <location>
        <begin position="69"/>
        <end position="78"/>
    </location>
</feature>
<evidence type="ECO:0000313" key="3">
    <source>
        <dbReference type="Proteomes" id="UP000238164"/>
    </source>
</evidence>
<protein>
    <submittedName>
        <fullName evidence="2">Uncharacterized protein</fullName>
    </submittedName>
</protein>
<gene>
    <name evidence="2" type="ORF">MPLG2_0948</name>
</gene>
<reference evidence="2 3" key="1">
    <citation type="submission" date="2018-02" db="EMBL/GenBank/DDBJ databases">
        <authorList>
            <person name="Cohen D.B."/>
            <person name="Kent A.D."/>
        </authorList>
    </citation>
    <scope>NUCLEOTIDE SEQUENCE [LARGE SCALE GENOMIC DNA]</scope>
    <source>
        <strain evidence="2">1</strain>
    </source>
</reference>